<feature type="transmembrane region" description="Helical" evidence="5">
    <location>
        <begin position="29"/>
        <end position="53"/>
    </location>
</feature>
<evidence type="ECO:0000256" key="2">
    <source>
        <dbReference type="ARBA" id="ARBA00022692"/>
    </source>
</evidence>
<dbReference type="EMBL" id="UOGB01000307">
    <property type="protein sequence ID" value="VAX24904.1"/>
    <property type="molecule type" value="Genomic_DNA"/>
</dbReference>
<dbReference type="PANTHER" id="PTHR36926">
    <property type="entry name" value="COLICIN V PRODUCTION PROTEIN"/>
    <property type="match status" value="1"/>
</dbReference>
<keyword evidence="4 5" id="KW-0472">Membrane</keyword>
<evidence type="ECO:0000256" key="1">
    <source>
        <dbReference type="ARBA" id="ARBA00004141"/>
    </source>
</evidence>
<evidence type="ECO:0000256" key="4">
    <source>
        <dbReference type="ARBA" id="ARBA00023136"/>
    </source>
</evidence>
<evidence type="ECO:0008006" key="7">
    <source>
        <dbReference type="Google" id="ProtNLM"/>
    </source>
</evidence>
<dbReference type="InterPro" id="IPR003825">
    <property type="entry name" value="Colicin-V_CvpA"/>
</dbReference>
<dbReference type="PANTHER" id="PTHR36926:SF1">
    <property type="entry name" value="COLICIN V PRODUCTION PROTEIN"/>
    <property type="match status" value="1"/>
</dbReference>
<accession>A0A3B1CLP7</accession>
<name>A0A3B1CLP7_9ZZZZ</name>
<feature type="transmembrane region" description="Helical" evidence="5">
    <location>
        <begin position="65"/>
        <end position="86"/>
    </location>
</feature>
<evidence type="ECO:0000256" key="5">
    <source>
        <dbReference type="SAM" id="Phobius"/>
    </source>
</evidence>
<protein>
    <recommendedName>
        <fullName evidence="7">Colicin V production protein</fullName>
    </recommendedName>
</protein>
<organism evidence="6">
    <name type="scientific">hydrothermal vent metagenome</name>
    <dbReference type="NCBI Taxonomy" id="652676"/>
    <lineage>
        <taxon>unclassified sequences</taxon>
        <taxon>metagenomes</taxon>
        <taxon>ecological metagenomes</taxon>
    </lineage>
</organism>
<dbReference type="GO" id="GO:0009403">
    <property type="term" value="P:toxin biosynthetic process"/>
    <property type="evidence" value="ECO:0007669"/>
    <property type="project" value="InterPro"/>
</dbReference>
<comment type="subcellular location">
    <subcellularLocation>
        <location evidence="1">Membrane</location>
        <topology evidence="1">Multi-pass membrane protein</topology>
    </subcellularLocation>
</comment>
<dbReference type="AlphaFoldDB" id="A0A3B1CLP7"/>
<dbReference type="Pfam" id="PF02674">
    <property type="entry name" value="Colicin_V"/>
    <property type="match status" value="1"/>
</dbReference>
<sequence length="238" mass="26041">MVHWFDIFAVTFLLISAVWSCYRGFVREIFSLVSLIAGYVTASMFSGAIAPYFKIIADQKHYQEMASFALLFIVSAIFANLLGLLIRKALHISSAFGLMDRIAGVGAGLAKGTLVLALLVYPLTVSPALQKQVADKSIFTPELVKVSEYLMTSLAPGFASSMDKAARKLKSLKATSKTAKKYIQQIEKVKTVITDKAGRIKDRIGLVAESGAKSNGEPQSKIDESDRKQLDKLINKLE</sequence>
<reference evidence="6" key="1">
    <citation type="submission" date="2018-06" db="EMBL/GenBank/DDBJ databases">
        <authorList>
            <person name="Zhirakovskaya E."/>
        </authorList>
    </citation>
    <scope>NUCLEOTIDE SEQUENCE</scope>
</reference>
<keyword evidence="2 5" id="KW-0812">Transmembrane</keyword>
<feature type="transmembrane region" description="Helical" evidence="5">
    <location>
        <begin position="6"/>
        <end position="22"/>
    </location>
</feature>
<dbReference type="InterPro" id="IPR052719">
    <property type="entry name" value="CvpA-like"/>
</dbReference>
<evidence type="ECO:0000313" key="6">
    <source>
        <dbReference type="EMBL" id="VAX24904.1"/>
    </source>
</evidence>
<keyword evidence="3 5" id="KW-1133">Transmembrane helix</keyword>
<gene>
    <name evidence="6" type="ORF">MNBD_NITROSPINAE03-836</name>
</gene>
<dbReference type="GO" id="GO:0016020">
    <property type="term" value="C:membrane"/>
    <property type="evidence" value="ECO:0007669"/>
    <property type="project" value="UniProtKB-SubCell"/>
</dbReference>
<evidence type="ECO:0000256" key="3">
    <source>
        <dbReference type="ARBA" id="ARBA00022989"/>
    </source>
</evidence>
<feature type="transmembrane region" description="Helical" evidence="5">
    <location>
        <begin position="98"/>
        <end position="121"/>
    </location>
</feature>
<proteinExistence type="predicted"/>